<evidence type="ECO:0000313" key="1">
    <source>
        <dbReference type="EMBL" id="ADR34112.1"/>
    </source>
</evidence>
<dbReference type="HOGENOM" id="CLU_1128600_0_0_7"/>
<organism evidence="1 2">
    <name type="scientific">Sulfuricurvum kujiense (strain ATCC BAA-921 / DSM 16994 / JCM 11577 / YK-1)</name>
    <dbReference type="NCBI Taxonomy" id="709032"/>
    <lineage>
        <taxon>Bacteria</taxon>
        <taxon>Pseudomonadati</taxon>
        <taxon>Campylobacterota</taxon>
        <taxon>Epsilonproteobacteria</taxon>
        <taxon>Campylobacterales</taxon>
        <taxon>Sulfurimonadaceae</taxon>
        <taxon>Sulfuricurvum</taxon>
    </lineage>
</organism>
<dbReference type="Proteomes" id="UP000008721">
    <property type="component" value="Chromosome"/>
</dbReference>
<keyword evidence="2" id="KW-1185">Reference proteome</keyword>
<dbReference type="Pfam" id="PF26128">
    <property type="entry name" value="Gad2"/>
    <property type="match status" value="1"/>
</dbReference>
<reference evidence="1 2" key="1">
    <citation type="journal article" date="2012" name="Stand. Genomic Sci.">
        <title>Complete genome sequence of the sulfur compounds oxidizing chemolithoautotroph Sulfuricurvum kujiense type strain (YK-1(T)).</title>
        <authorList>
            <person name="Han C."/>
            <person name="Kotsyurbenko O."/>
            <person name="Chertkov O."/>
            <person name="Held B."/>
            <person name="Lapidus A."/>
            <person name="Nolan M."/>
            <person name="Lucas S."/>
            <person name="Hammon N."/>
            <person name="Deshpande S."/>
            <person name="Cheng J.F."/>
            <person name="Tapia R."/>
            <person name="Goodwin L.A."/>
            <person name="Pitluck S."/>
            <person name="Liolios K."/>
            <person name="Pagani I."/>
            <person name="Ivanova N."/>
            <person name="Mavromatis K."/>
            <person name="Mikhailova N."/>
            <person name="Pati A."/>
            <person name="Chen A."/>
            <person name="Palaniappan K."/>
            <person name="Land M."/>
            <person name="Hauser L."/>
            <person name="Chang Y.J."/>
            <person name="Jeffries C.D."/>
            <person name="Brambilla E.M."/>
            <person name="Rohde M."/>
            <person name="Spring S."/>
            <person name="Sikorski J."/>
            <person name="Goker M."/>
            <person name="Woyke T."/>
            <person name="Bristow J."/>
            <person name="Eisen J.A."/>
            <person name="Markowitz V."/>
            <person name="Hugenholtz P."/>
            <person name="Kyrpides N.C."/>
            <person name="Klenk H.P."/>
            <person name="Detter J.C."/>
        </authorList>
    </citation>
    <scope>NUCLEOTIDE SEQUENCE [LARGE SCALE GENOMIC DNA]</scope>
    <source>
        <strain evidence="2">ATCC BAA-921 / DSM 16994 / JCM 11577 / YK-1</strain>
    </source>
</reference>
<dbReference type="AlphaFoldDB" id="E4TZ97"/>
<dbReference type="OrthoDB" id="5343494at2"/>
<sequence length="243" mass="29259">MIYDFWKDYDQLLSYEQASLLDYRLDSIAIKLNIFFQRLIIEHIEKREIHFYLAGSCIKADTFRDLDMFFPSKEDQELINNAMNKDYFEYENNSYTYKYKNDIYQLVYRERFKDATLEELVDGFDFDSTKIAFECRYDTLKRLFTIVRCDMRIEFVNYINTRVNRLSKVSLNPFVSLQRAIYFLKRGDDVPYEVFLQICAKIASLPLEEENDMSVYFKNLQGNPNKLVNIKSAIEHYVEEQKK</sequence>
<evidence type="ECO:0000313" key="2">
    <source>
        <dbReference type="Proteomes" id="UP000008721"/>
    </source>
</evidence>
<dbReference type="eggNOG" id="ENOG50318KU">
    <property type="taxonomic scope" value="Bacteria"/>
</dbReference>
<protein>
    <submittedName>
        <fullName evidence="1">Uncharacterized protein</fullName>
    </submittedName>
</protein>
<gene>
    <name evidence="1" type="ordered locus">Sulku_1450</name>
</gene>
<dbReference type="KEGG" id="sku:Sulku_1450"/>
<proteinExistence type="predicted"/>
<dbReference type="RefSeq" id="WP_013460309.1">
    <property type="nucleotide sequence ID" value="NC_014762.1"/>
</dbReference>
<accession>E4TZ97</accession>
<dbReference type="EMBL" id="CP002355">
    <property type="protein sequence ID" value="ADR34112.1"/>
    <property type="molecule type" value="Genomic_DNA"/>
</dbReference>
<name>E4TZ97_SULKY</name>